<name>A0A0L6VTJ8_9BASI</name>
<evidence type="ECO:0000313" key="2">
    <source>
        <dbReference type="Proteomes" id="UP000037035"/>
    </source>
</evidence>
<evidence type="ECO:0000313" key="1">
    <source>
        <dbReference type="EMBL" id="KNZ64016.1"/>
    </source>
</evidence>
<keyword evidence="2" id="KW-1185">Reference proteome</keyword>
<sequence>MINKTQFQISLTHPFCKNYYNILILSPSTFYELCWAAFIQRGTLIGKLNDWRTYNFSILVKKLHMFYQLRGNSEIWISVLKKSGITTKMYSTTLEKELMNENMTIFISPTFLRNNLVKKKKNLVEGWYSERPWYMSTVIHKMIGIEGREGPGANDVCTTETHPQRYFLKKGDVKSGGCCSIIFFPNNPRNSLFTSWKSPSLILCAVSRNVGNPVFGIAAIWTRIYSTGACGTVPCVIQLLIFISKILLNYGVSGSMNIKFEILFHHILIKNHSLVNNYYLSLLNSIKVQVIAMARHANGSILERTKVNKGKCLQGFFLAEWINFCFLSARISKLLLVAERRALQGQVGPVERVQRLCSGGPEGWLNQGGATGSGNQRGFGSAGTQWEQEQGGGAELWVGSHRSFCIYLSSTTKKTGEIQDSSFRITKKAEHSQSLSELQCAKSGNKGVVLNTHWRRTLSYLMSWFFFPQHYHSLDKAKERPFYSMLHHFVVENSRYKCFSVNFKFYVIEQGKVFFYKNIKSRQIDLTESAQEQGLKCLLEDAVWSELMLLLTTRRFYHKKRVTEMMKRVQSKNQTVKACRGSVFTAKRLAQLPVVDMKKFPGRFCSCYNHSPKVIQPSFDELSLCRLHSDCAKTSTYEKMWSLDGSLAGASCMSTAGIKICSMQTDMQRL</sequence>
<proteinExistence type="predicted"/>
<gene>
    <name evidence="1" type="ORF">VP01_1075g4</name>
</gene>
<organism evidence="1 2">
    <name type="scientific">Puccinia sorghi</name>
    <dbReference type="NCBI Taxonomy" id="27349"/>
    <lineage>
        <taxon>Eukaryota</taxon>
        <taxon>Fungi</taxon>
        <taxon>Dikarya</taxon>
        <taxon>Basidiomycota</taxon>
        <taxon>Pucciniomycotina</taxon>
        <taxon>Pucciniomycetes</taxon>
        <taxon>Pucciniales</taxon>
        <taxon>Pucciniaceae</taxon>
        <taxon>Puccinia</taxon>
    </lineage>
</organism>
<dbReference type="VEuPathDB" id="FungiDB:VP01_1075g4"/>
<comment type="caution">
    <text evidence="1">The sequence shown here is derived from an EMBL/GenBank/DDBJ whole genome shotgun (WGS) entry which is preliminary data.</text>
</comment>
<dbReference type="EMBL" id="LAVV01000843">
    <property type="protein sequence ID" value="KNZ64016.1"/>
    <property type="molecule type" value="Genomic_DNA"/>
</dbReference>
<dbReference type="Proteomes" id="UP000037035">
    <property type="component" value="Unassembled WGS sequence"/>
</dbReference>
<accession>A0A0L6VTJ8</accession>
<protein>
    <submittedName>
        <fullName evidence="1">Uncharacterized protein</fullName>
    </submittedName>
</protein>
<dbReference type="AlphaFoldDB" id="A0A0L6VTJ8"/>
<reference evidence="1 2" key="1">
    <citation type="submission" date="2015-08" db="EMBL/GenBank/DDBJ databases">
        <title>Next Generation Sequencing and Analysis of the Genome of Puccinia sorghi L Schw, the Causal Agent of Maize Common Rust.</title>
        <authorList>
            <person name="Rochi L."/>
            <person name="Burguener G."/>
            <person name="Darino M."/>
            <person name="Turjanski A."/>
            <person name="Kreff E."/>
            <person name="Dieguez M.J."/>
            <person name="Sacco F."/>
        </authorList>
    </citation>
    <scope>NUCLEOTIDE SEQUENCE [LARGE SCALE GENOMIC DNA]</scope>
    <source>
        <strain evidence="1 2">RO10H11247</strain>
    </source>
</reference>